<proteinExistence type="predicted"/>
<dbReference type="AlphaFoldDB" id="A0A2I1HD06"/>
<protein>
    <submittedName>
        <fullName evidence="2">Uncharacterized protein</fullName>
    </submittedName>
</protein>
<reference evidence="2 3" key="1">
    <citation type="submission" date="2015-10" db="EMBL/GenBank/DDBJ databases">
        <title>Genome analyses suggest a sexual origin of heterokaryosis in a supposedly ancient asexual fungus.</title>
        <authorList>
            <person name="Ropars J."/>
            <person name="Sedzielewska K."/>
            <person name="Noel J."/>
            <person name="Charron P."/>
            <person name="Farinelli L."/>
            <person name="Marton T."/>
            <person name="Kruger M."/>
            <person name="Pelin A."/>
            <person name="Brachmann A."/>
            <person name="Corradi N."/>
        </authorList>
    </citation>
    <scope>NUCLEOTIDE SEQUENCE [LARGE SCALE GENOMIC DNA]</scope>
    <source>
        <strain evidence="2 3">A4</strain>
    </source>
</reference>
<gene>
    <name evidence="2" type="ORF">RhiirA4_508112</name>
</gene>
<dbReference type="EMBL" id="LLXI01002295">
    <property type="protein sequence ID" value="PKY56762.1"/>
    <property type="molecule type" value="Genomic_DNA"/>
</dbReference>
<dbReference type="VEuPathDB" id="FungiDB:RhiirA1_501049"/>
<name>A0A2I1HD06_9GLOM</name>
<dbReference type="OrthoDB" id="2413097at2759"/>
<evidence type="ECO:0000256" key="1">
    <source>
        <dbReference type="SAM" id="MobiDB-lite"/>
    </source>
</evidence>
<evidence type="ECO:0000313" key="3">
    <source>
        <dbReference type="Proteomes" id="UP000234323"/>
    </source>
</evidence>
<evidence type="ECO:0000313" key="2">
    <source>
        <dbReference type="EMBL" id="PKY56762.1"/>
    </source>
</evidence>
<dbReference type="VEuPathDB" id="FungiDB:FUN_007792"/>
<feature type="compositionally biased region" description="Polar residues" evidence="1">
    <location>
        <begin position="148"/>
        <end position="186"/>
    </location>
</feature>
<dbReference type="Proteomes" id="UP000234323">
    <property type="component" value="Unassembled WGS sequence"/>
</dbReference>
<keyword evidence="3" id="KW-1185">Reference proteome</keyword>
<feature type="compositionally biased region" description="Basic and acidic residues" evidence="1">
    <location>
        <begin position="133"/>
        <end position="146"/>
    </location>
</feature>
<feature type="region of interest" description="Disordered" evidence="1">
    <location>
        <begin position="109"/>
        <end position="186"/>
    </location>
</feature>
<accession>A0A2I1HD06</accession>
<sequence>MSSIEWSDAQLRILVDERKQRNAEYHAIPNKKKRLFWEDIANKINEQKRTNYFIGDDCHKKFLHLTKAFYTAEKYKKGTGTKRSLVGEEIYEEFSNKFWLNQEQARNEGNRRLSGASSSSSDARVSTIFRPEVTAKRSTERLERPPNESLNKPPNKTSKTITSSQDSLVTSRPVTPTIETPNNSRPVTPTIPSFSQNANVINVTINYGKGSDE</sequence>
<dbReference type="VEuPathDB" id="FungiDB:RhiirFUN_013667"/>
<comment type="caution">
    <text evidence="2">The sequence shown here is derived from an EMBL/GenBank/DDBJ whole genome shotgun (WGS) entry which is preliminary data.</text>
</comment>
<organism evidence="2 3">
    <name type="scientific">Rhizophagus irregularis</name>
    <dbReference type="NCBI Taxonomy" id="588596"/>
    <lineage>
        <taxon>Eukaryota</taxon>
        <taxon>Fungi</taxon>
        <taxon>Fungi incertae sedis</taxon>
        <taxon>Mucoromycota</taxon>
        <taxon>Glomeromycotina</taxon>
        <taxon>Glomeromycetes</taxon>
        <taxon>Glomerales</taxon>
        <taxon>Glomeraceae</taxon>
        <taxon>Rhizophagus</taxon>
    </lineage>
</organism>